<evidence type="ECO:0000259" key="1">
    <source>
        <dbReference type="Pfam" id="PF01979"/>
    </source>
</evidence>
<sequence>MEISRRGALRLGGAAASALWLATGPIPASARPDGAPGSRAVTVSDSANLGVAVSPDGRTLAIDVSGGIWVLPVAGGAARLVTPLEHDASRPQFAPDGRRILFQSFRDGAFDAWTVNVDDGALTRLTSGPGYDTEPRFSPDGTQVAFSSDRDHVSRIYVLNTASGALTAVTETDEVHTSPAWSPDGTKLAYLVGDTAIEVLDLASGARTRPVAGEVVLAAPGFTPDGAGLTYVRIDGAATDLVVGDRAVVTGEDLAPLPVAWVSAREFLYSASGKVRRRALDGAAVDVPFTAELALAAAPYRRAPRDLRSAEARQAKGIVGPVLSADGTQVAFRALNALWLLPVGGTARKVVDDGYVATDPDFAPDGRSLVYASDRAGTINLWRLELGSGRSERLTDAPNGQFLPRISPDGTRVAYQDESGATWVLDLAARTTRQVLPALYQPGRPAWSPDGGKLAVAALVPYSRRTATGHNQILTVELSTGVLRYQAIAPERSISTRGDDGPVWTRDGFVLVAESLAWRVPADAAGTITGAPVRLTDEVTDSVAVTPDGRTLLHLNNGALRLTRGGTTRTLRADLRYQPAKAQGRVVLRAGAVWDGTASALRRDVDIVLDCDRVAAIVPTGSQGTSGAQVVDLSGLTVLPGLIDTHNHWHMRGRQWGDRQGRLWLSYGVTTSRSPGDPAYQMVENREAMEAGTRIGPRYIGSGEALDGTRASYNFVRTVMSAKALDRELDRAAALDYDLVKLYMRLPVPFERQAVQRAHAEGIPVASHYLYPAAHSGLDGMEHPGGGHRLGYSRTLSHNGYRLSEEAVAVLVASGMWVSSTMIFASELLAEDRSLVLDERTRTLYPDWEYARLVAKADGAAGPYAPLYQRITAGMADALLRVHRAGGLVVSGTDAPLDDIGISAHQNLRALVKYGFTPREALITATGNAAKALGYAGTLGAVAPGHLADLIAVEGDPLTDIRAAAAVREVFVGGVRHTVPGLLAPFAGTARTAASGGAVSTAAPFASAAVRPEHYWHRPEWAREQCCD</sequence>
<dbReference type="InterPro" id="IPR011659">
    <property type="entry name" value="WD40"/>
</dbReference>
<dbReference type="PROSITE" id="PS51318">
    <property type="entry name" value="TAT"/>
    <property type="match status" value="1"/>
</dbReference>
<dbReference type="GO" id="GO:0016810">
    <property type="term" value="F:hydrolase activity, acting on carbon-nitrogen (but not peptide) bonds"/>
    <property type="evidence" value="ECO:0007669"/>
    <property type="project" value="InterPro"/>
</dbReference>
<dbReference type="STRING" id="641025.SAMN05421507_11527"/>
<gene>
    <name evidence="2" type="ORF">SAMN05421507_11527</name>
</gene>
<organism evidence="2 3">
    <name type="scientific">Lentzea jiangxiensis</name>
    <dbReference type="NCBI Taxonomy" id="641025"/>
    <lineage>
        <taxon>Bacteria</taxon>
        <taxon>Bacillati</taxon>
        <taxon>Actinomycetota</taxon>
        <taxon>Actinomycetes</taxon>
        <taxon>Pseudonocardiales</taxon>
        <taxon>Pseudonocardiaceae</taxon>
        <taxon>Lentzea</taxon>
    </lineage>
</organism>
<name>A0A1H0VNW9_9PSEU</name>
<evidence type="ECO:0000313" key="2">
    <source>
        <dbReference type="EMBL" id="SDP80044.1"/>
    </source>
</evidence>
<dbReference type="OrthoDB" id="9808778at2"/>
<dbReference type="SUPFAM" id="SSF51556">
    <property type="entry name" value="Metallo-dependent hydrolases"/>
    <property type="match status" value="1"/>
</dbReference>
<dbReference type="InterPro" id="IPR051781">
    <property type="entry name" value="Metallo-dep_Hydrolase"/>
</dbReference>
<dbReference type="Gene3D" id="3.30.110.90">
    <property type="entry name" value="Amidohydrolase"/>
    <property type="match status" value="1"/>
</dbReference>
<dbReference type="Pfam" id="PF01979">
    <property type="entry name" value="Amidohydro_1"/>
    <property type="match status" value="1"/>
</dbReference>
<dbReference type="SUPFAM" id="SSF69304">
    <property type="entry name" value="Tricorn protease N-terminal domain"/>
    <property type="match status" value="2"/>
</dbReference>
<protein>
    <submittedName>
        <fullName evidence="2">WD40-like Beta Propeller Repeat</fullName>
    </submittedName>
</protein>
<dbReference type="SUPFAM" id="SSF51338">
    <property type="entry name" value="Composite domain of metallo-dependent hydrolases"/>
    <property type="match status" value="1"/>
</dbReference>
<evidence type="ECO:0000313" key="3">
    <source>
        <dbReference type="Proteomes" id="UP000199691"/>
    </source>
</evidence>
<dbReference type="EMBL" id="FNIX01000015">
    <property type="protein sequence ID" value="SDP80044.1"/>
    <property type="molecule type" value="Genomic_DNA"/>
</dbReference>
<feature type="domain" description="Amidohydrolase-related" evidence="1">
    <location>
        <begin position="637"/>
        <end position="974"/>
    </location>
</feature>
<dbReference type="InterPro" id="IPR006311">
    <property type="entry name" value="TAT_signal"/>
</dbReference>
<dbReference type="Gene3D" id="2.120.10.30">
    <property type="entry name" value="TolB, C-terminal domain"/>
    <property type="match status" value="3"/>
</dbReference>
<keyword evidence="3" id="KW-1185">Reference proteome</keyword>
<reference evidence="3" key="1">
    <citation type="submission" date="2016-10" db="EMBL/GenBank/DDBJ databases">
        <authorList>
            <person name="Varghese N."/>
            <person name="Submissions S."/>
        </authorList>
    </citation>
    <scope>NUCLEOTIDE SEQUENCE [LARGE SCALE GENOMIC DNA]</scope>
    <source>
        <strain evidence="3">CGMCC 4.6609</strain>
    </source>
</reference>
<dbReference type="InterPro" id="IPR032466">
    <property type="entry name" value="Metal_Hydrolase"/>
</dbReference>
<dbReference type="InterPro" id="IPR011042">
    <property type="entry name" value="6-blade_b-propeller_TolB-like"/>
</dbReference>
<proteinExistence type="predicted"/>
<dbReference type="InterPro" id="IPR011059">
    <property type="entry name" value="Metal-dep_hydrolase_composite"/>
</dbReference>
<dbReference type="Pfam" id="PF07676">
    <property type="entry name" value="PD40"/>
    <property type="match status" value="5"/>
</dbReference>
<dbReference type="RefSeq" id="WP_090102035.1">
    <property type="nucleotide sequence ID" value="NZ_FNIX01000015.1"/>
</dbReference>
<dbReference type="PANTHER" id="PTHR43135">
    <property type="entry name" value="ALPHA-D-RIBOSE 1-METHYLPHOSPHONATE 5-TRIPHOSPHATE DIPHOSPHATASE"/>
    <property type="match status" value="1"/>
</dbReference>
<dbReference type="Gene3D" id="2.30.40.10">
    <property type="entry name" value="Urease, subunit C, domain 1"/>
    <property type="match status" value="2"/>
</dbReference>
<dbReference type="Gene3D" id="3.20.20.140">
    <property type="entry name" value="Metal-dependent hydrolases"/>
    <property type="match status" value="1"/>
</dbReference>
<accession>A0A1H0VNW9</accession>
<dbReference type="PANTHER" id="PTHR43135:SF3">
    <property type="entry name" value="ALPHA-D-RIBOSE 1-METHYLPHOSPHONATE 5-TRIPHOSPHATE DIPHOSPHATASE"/>
    <property type="match status" value="1"/>
</dbReference>
<dbReference type="InterPro" id="IPR006680">
    <property type="entry name" value="Amidohydro-rel"/>
</dbReference>
<dbReference type="Proteomes" id="UP000199691">
    <property type="component" value="Unassembled WGS sequence"/>
</dbReference>
<dbReference type="AlphaFoldDB" id="A0A1H0VNW9"/>